<dbReference type="OrthoDB" id="9792386at2"/>
<name>A0A3D9T6P7_9ACTN</name>
<dbReference type="PANTHER" id="PTHR10395">
    <property type="entry name" value="URICASE AND TRANSTHYRETIN-RELATED"/>
    <property type="match status" value="1"/>
</dbReference>
<dbReference type="RefSeq" id="WP_116024746.1">
    <property type="nucleotide sequence ID" value="NZ_QTTT01000001.1"/>
</dbReference>
<evidence type="ECO:0000313" key="10">
    <source>
        <dbReference type="EMBL" id="REE99441.1"/>
    </source>
</evidence>
<dbReference type="Gene3D" id="2.60.40.180">
    <property type="entry name" value="Transthyretin/hydroxyisourate hydrolase domain"/>
    <property type="match status" value="1"/>
</dbReference>
<evidence type="ECO:0000256" key="8">
    <source>
        <dbReference type="RuleBase" id="RU361270"/>
    </source>
</evidence>
<dbReference type="EC" id="3.5.2.17" evidence="8"/>
<feature type="binding site" evidence="7">
    <location>
        <position position="6"/>
    </location>
    <ligand>
        <name>substrate</name>
    </ligand>
</feature>
<evidence type="ECO:0000256" key="6">
    <source>
        <dbReference type="ARBA" id="ARBA00022801"/>
    </source>
</evidence>
<reference evidence="10 11" key="1">
    <citation type="submission" date="2018-08" db="EMBL/GenBank/DDBJ databases">
        <title>Sequencing the genomes of 1000 actinobacteria strains.</title>
        <authorList>
            <person name="Klenk H.-P."/>
        </authorList>
    </citation>
    <scope>NUCLEOTIDE SEQUENCE [LARGE SCALE GENOMIC DNA]</scope>
    <source>
        <strain evidence="10 11">DSM 43927</strain>
    </source>
</reference>
<comment type="function">
    <text evidence="2">Catalyzes the hydrolysis of 5-hydroxyisourate (HIU) to 2-oxo-4-hydroxy-4-carboxy-5-ureidoimidazoline (OHCU).</text>
</comment>
<comment type="similarity">
    <text evidence="3 8">Belongs to the transthyretin family. 5-hydroxyisourate hydrolase subfamily.</text>
</comment>
<dbReference type="InterPro" id="IPR036817">
    <property type="entry name" value="Transthyretin/HIU_hydrolase_sf"/>
</dbReference>
<evidence type="ECO:0000256" key="7">
    <source>
        <dbReference type="PIRSR" id="PIRSR600895-51"/>
    </source>
</evidence>
<dbReference type="PROSITE" id="PS00768">
    <property type="entry name" value="TRANSTHYRETIN_1"/>
    <property type="match status" value="1"/>
</dbReference>
<evidence type="ECO:0000256" key="4">
    <source>
        <dbReference type="ARBA" id="ARBA00011881"/>
    </source>
</evidence>
<dbReference type="CDD" id="cd05822">
    <property type="entry name" value="TLP_HIUase"/>
    <property type="match status" value="1"/>
</dbReference>
<dbReference type="PRINTS" id="PR00189">
    <property type="entry name" value="TRNSTHYRETIN"/>
</dbReference>
<dbReference type="GO" id="GO:0006144">
    <property type="term" value="P:purine nucleobase metabolic process"/>
    <property type="evidence" value="ECO:0007669"/>
    <property type="project" value="UniProtKB-KW"/>
</dbReference>
<keyword evidence="6 8" id="KW-0378">Hydrolase</keyword>
<dbReference type="SUPFAM" id="SSF49472">
    <property type="entry name" value="Transthyretin (synonym: prealbumin)"/>
    <property type="match status" value="1"/>
</dbReference>
<keyword evidence="5 8" id="KW-0659">Purine metabolism</keyword>
<comment type="catalytic activity">
    <reaction evidence="1 8">
        <text>5-hydroxyisourate + H2O = 5-hydroxy-2-oxo-4-ureido-2,5-dihydro-1H-imidazole-5-carboxylate + H(+)</text>
        <dbReference type="Rhea" id="RHEA:23736"/>
        <dbReference type="ChEBI" id="CHEBI:15377"/>
        <dbReference type="ChEBI" id="CHEBI:15378"/>
        <dbReference type="ChEBI" id="CHEBI:18072"/>
        <dbReference type="ChEBI" id="CHEBI:58639"/>
        <dbReference type="EC" id="3.5.2.17"/>
    </reaction>
</comment>
<keyword evidence="11" id="KW-1185">Reference proteome</keyword>
<feature type="binding site" evidence="7">
    <location>
        <position position="44"/>
    </location>
    <ligand>
        <name>substrate</name>
    </ligand>
</feature>
<accession>A0A3D9T6P7</accession>
<feature type="binding site" evidence="7">
    <location>
        <position position="109"/>
    </location>
    <ligand>
        <name>substrate</name>
    </ligand>
</feature>
<dbReference type="InterPro" id="IPR000895">
    <property type="entry name" value="Transthyretin/HIU_hydrolase"/>
</dbReference>
<dbReference type="InterPro" id="IPR023418">
    <property type="entry name" value="Thyroxine_BS"/>
</dbReference>
<feature type="domain" description="Transthyretin/hydroxyisourate hydrolase" evidence="9">
    <location>
        <begin position="1"/>
        <end position="111"/>
    </location>
</feature>
<sequence length="112" mass="12174">MSLSTHVLDTRLGRPAAEVPVRLDRHLDGSWQPLAEALTDGDGRSTLLPGEGSALTAGVHRLRFGTGPYFAGQGVETFYPEVCVIFEIADPSRHHHVPLLLSPYGYSTYRGS</sequence>
<evidence type="ECO:0000256" key="3">
    <source>
        <dbReference type="ARBA" id="ARBA00009850"/>
    </source>
</evidence>
<dbReference type="GO" id="GO:0033971">
    <property type="term" value="F:hydroxyisourate hydrolase activity"/>
    <property type="evidence" value="ECO:0007669"/>
    <property type="project" value="UniProtKB-EC"/>
</dbReference>
<protein>
    <recommendedName>
        <fullName evidence="8">5-hydroxyisourate hydrolase</fullName>
        <shortName evidence="8">HIU hydrolase</shortName>
        <shortName evidence="8">HIUHase</shortName>
        <ecNumber evidence="8">3.5.2.17</ecNumber>
    </recommendedName>
</protein>
<dbReference type="PANTHER" id="PTHR10395:SF7">
    <property type="entry name" value="5-HYDROXYISOURATE HYDROLASE"/>
    <property type="match status" value="1"/>
</dbReference>
<dbReference type="SMART" id="SM00095">
    <property type="entry name" value="TR_THY"/>
    <property type="match status" value="1"/>
</dbReference>
<comment type="caution">
    <text evidence="10">The sequence shown here is derived from an EMBL/GenBank/DDBJ whole genome shotgun (WGS) entry which is preliminary data.</text>
</comment>
<evidence type="ECO:0000256" key="1">
    <source>
        <dbReference type="ARBA" id="ARBA00001043"/>
    </source>
</evidence>
<dbReference type="Pfam" id="PF00576">
    <property type="entry name" value="Transthyretin"/>
    <property type="match status" value="1"/>
</dbReference>
<dbReference type="Proteomes" id="UP000256661">
    <property type="component" value="Unassembled WGS sequence"/>
</dbReference>
<proteinExistence type="inferred from homology"/>
<evidence type="ECO:0000313" key="11">
    <source>
        <dbReference type="Proteomes" id="UP000256661"/>
    </source>
</evidence>
<organism evidence="10 11">
    <name type="scientific">Thermomonospora umbrina</name>
    <dbReference type="NCBI Taxonomy" id="111806"/>
    <lineage>
        <taxon>Bacteria</taxon>
        <taxon>Bacillati</taxon>
        <taxon>Actinomycetota</taxon>
        <taxon>Actinomycetes</taxon>
        <taxon>Streptosporangiales</taxon>
        <taxon>Thermomonosporaceae</taxon>
        <taxon>Thermomonospora</taxon>
    </lineage>
</organism>
<evidence type="ECO:0000256" key="2">
    <source>
        <dbReference type="ARBA" id="ARBA00002704"/>
    </source>
</evidence>
<gene>
    <name evidence="10" type="ORF">DFJ69_4954</name>
</gene>
<dbReference type="EMBL" id="QTTT01000001">
    <property type="protein sequence ID" value="REE99441.1"/>
    <property type="molecule type" value="Genomic_DNA"/>
</dbReference>
<evidence type="ECO:0000259" key="9">
    <source>
        <dbReference type="SMART" id="SM00095"/>
    </source>
</evidence>
<dbReference type="InterPro" id="IPR014306">
    <property type="entry name" value="Hydroxyisourate_hydrolase"/>
</dbReference>
<comment type="subunit">
    <text evidence="4 8">Homotetramer.</text>
</comment>
<dbReference type="InterPro" id="IPR023416">
    <property type="entry name" value="Transthyretin/HIU_hydrolase_d"/>
</dbReference>
<evidence type="ECO:0000256" key="5">
    <source>
        <dbReference type="ARBA" id="ARBA00022631"/>
    </source>
</evidence>
<dbReference type="NCBIfam" id="TIGR02962">
    <property type="entry name" value="hdxy_isourate"/>
    <property type="match status" value="1"/>
</dbReference>
<dbReference type="AlphaFoldDB" id="A0A3D9T6P7"/>